<keyword evidence="1 3" id="KW-0597">Phosphoprotein</keyword>
<keyword evidence="6" id="KW-1185">Reference proteome</keyword>
<sequence length="140" mass="15247">MTLPQPASPDPRRRVLLVDDEISSTEVLALILAEAGLHVTTAADARLALERLDEARPDVVITDFMMPGINGGELVRQIHARAAHRHVPVLLISGAPQSALRPYAVDYKAFLRKPFSLEQFLGAVRALLPPDTSERNAPSP</sequence>
<dbReference type="Gene3D" id="3.40.50.2300">
    <property type="match status" value="1"/>
</dbReference>
<accession>A0A934PXM7</accession>
<evidence type="ECO:0000259" key="4">
    <source>
        <dbReference type="PROSITE" id="PS50110"/>
    </source>
</evidence>
<dbReference type="InterPro" id="IPR050595">
    <property type="entry name" value="Bact_response_regulator"/>
</dbReference>
<feature type="modified residue" description="4-aspartylphosphate" evidence="3">
    <location>
        <position position="63"/>
    </location>
</feature>
<dbReference type="PANTHER" id="PTHR44591">
    <property type="entry name" value="STRESS RESPONSE REGULATOR PROTEIN 1"/>
    <property type="match status" value="1"/>
</dbReference>
<dbReference type="EMBL" id="JAEDAO010000001">
    <property type="protein sequence ID" value="MBK0392374.1"/>
    <property type="molecule type" value="Genomic_DNA"/>
</dbReference>
<reference evidence="5" key="1">
    <citation type="submission" date="2020-12" db="EMBL/GenBank/DDBJ databases">
        <title>Ramlibacter sp. nov., isolated from a freshwater alga, Cryptomonas.</title>
        <authorList>
            <person name="Kim H.M."/>
            <person name="Jeon C.O."/>
        </authorList>
    </citation>
    <scope>NUCLEOTIDE SEQUENCE</scope>
    <source>
        <strain evidence="5">CrO1</strain>
    </source>
</reference>
<proteinExistence type="predicted"/>
<dbReference type="SUPFAM" id="SSF52172">
    <property type="entry name" value="CheY-like"/>
    <property type="match status" value="1"/>
</dbReference>
<dbReference type="GO" id="GO:0000160">
    <property type="term" value="P:phosphorelay signal transduction system"/>
    <property type="evidence" value="ECO:0007669"/>
    <property type="project" value="UniProtKB-KW"/>
</dbReference>
<dbReference type="AlphaFoldDB" id="A0A934PXM7"/>
<name>A0A934PXM7_9BURK</name>
<evidence type="ECO:0000313" key="5">
    <source>
        <dbReference type="EMBL" id="MBK0392374.1"/>
    </source>
</evidence>
<keyword evidence="2" id="KW-0902">Two-component regulatory system</keyword>
<evidence type="ECO:0000256" key="3">
    <source>
        <dbReference type="PROSITE-ProRule" id="PRU00169"/>
    </source>
</evidence>
<comment type="caution">
    <text evidence="5">The sequence shown here is derived from an EMBL/GenBank/DDBJ whole genome shotgun (WGS) entry which is preliminary data.</text>
</comment>
<evidence type="ECO:0000256" key="2">
    <source>
        <dbReference type="ARBA" id="ARBA00023012"/>
    </source>
</evidence>
<protein>
    <submittedName>
        <fullName evidence="5">Response regulator</fullName>
    </submittedName>
</protein>
<dbReference type="Pfam" id="PF00072">
    <property type="entry name" value="Response_reg"/>
    <property type="match status" value="1"/>
</dbReference>
<gene>
    <name evidence="5" type="ORF">I8E28_07210</name>
</gene>
<evidence type="ECO:0000313" key="6">
    <source>
        <dbReference type="Proteomes" id="UP000617041"/>
    </source>
</evidence>
<dbReference type="PROSITE" id="PS50110">
    <property type="entry name" value="RESPONSE_REGULATORY"/>
    <property type="match status" value="1"/>
</dbReference>
<organism evidence="5 6">
    <name type="scientific">Ramlibacter algicola</name>
    <dbReference type="NCBI Taxonomy" id="2795217"/>
    <lineage>
        <taxon>Bacteria</taxon>
        <taxon>Pseudomonadati</taxon>
        <taxon>Pseudomonadota</taxon>
        <taxon>Betaproteobacteria</taxon>
        <taxon>Burkholderiales</taxon>
        <taxon>Comamonadaceae</taxon>
        <taxon>Ramlibacter</taxon>
    </lineage>
</organism>
<dbReference type="InterPro" id="IPR011006">
    <property type="entry name" value="CheY-like_superfamily"/>
</dbReference>
<dbReference type="PANTHER" id="PTHR44591:SF14">
    <property type="entry name" value="PROTEIN PILG"/>
    <property type="match status" value="1"/>
</dbReference>
<dbReference type="Proteomes" id="UP000617041">
    <property type="component" value="Unassembled WGS sequence"/>
</dbReference>
<evidence type="ECO:0000256" key="1">
    <source>
        <dbReference type="ARBA" id="ARBA00022553"/>
    </source>
</evidence>
<dbReference type="SMART" id="SM00448">
    <property type="entry name" value="REC"/>
    <property type="match status" value="1"/>
</dbReference>
<feature type="domain" description="Response regulatory" evidence="4">
    <location>
        <begin position="14"/>
        <end position="128"/>
    </location>
</feature>
<dbReference type="RefSeq" id="WP_200787313.1">
    <property type="nucleotide sequence ID" value="NZ_JAEDAO010000001.1"/>
</dbReference>
<dbReference type="InterPro" id="IPR001789">
    <property type="entry name" value="Sig_transdc_resp-reg_receiver"/>
</dbReference>